<proteinExistence type="predicted"/>
<organism evidence="3">
    <name type="scientific">Tanacetum cinerariifolium</name>
    <name type="common">Dalmatian daisy</name>
    <name type="synonym">Chrysanthemum cinerariifolium</name>
    <dbReference type="NCBI Taxonomy" id="118510"/>
    <lineage>
        <taxon>Eukaryota</taxon>
        <taxon>Viridiplantae</taxon>
        <taxon>Streptophyta</taxon>
        <taxon>Embryophyta</taxon>
        <taxon>Tracheophyta</taxon>
        <taxon>Spermatophyta</taxon>
        <taxon>Magnoliopsida</taxon>
        <taxon>eudicotyledons</taxon>
        <taxon>Gunneridae</taxon>
        <taxon>Pentapetalae</taxon>
        <taxon>asterids</taxon>
        <taxon>campanulids</taxon>
        <taxon>Asterales</taxon>
        <taxon>Asteraceae</taxon>
        <taxon>Asteroideae</taxon>
        <taxon>Anthemideae</taxon>
        <taxon>Anthemidinae</taxon>
        <taxon>Tanacetum</taxon>
    </lineage>
</organism>
<feature type="compositionally biased region" description="Pro residues" evidence="2">
    <location>
        <begin position="177"/>
        <end position="205"/>
    </location>
</feature>
<reference evidence="3" key="1">
    <citation type="journal article" date="2019" name="Sci. Rep.">
        <title>Draft genome of Tanacetum cinerariifolium, the natural source of mosquito coil.</title>
        <authorList>
            <person name="Yamashiro T."/>
            <person name="Shiraishi A."/>
            <person name="Satake H."/>
            <person name="Nakayama K."/>
        </authorList>
    </citation>
    <scope>NUCLEOTIDE SEQUENCE</scope>
</reference>
<keyword evidence="1" id="KW-0175">Coiled coil</keyword>
<evidence type="ECO:0008006" key="4">
    <source>
        <dbReference type="Google" id="ProtNLM"/>
    </source>
</evidence>
<protein>
    <recommendedName>
        <fullName evidence="4">Xylulose kinase-1</fullName>
    </recommendedName>
</protein>
<dbReference type="EMBL" id="BKCJ010393212">
    <property type="protein sequence ID" value="GFA25415.1"/>
    <property type="molecule type" value="Genomic_DNA"/>
</dbReference>
<dbReference type="AlphaFoldDB" id="A0A699JBA0"/>
<accession>A0A699JBA0</accession>
<comment type="caution">
    <text evidence="3">The sequence shown here is derived from an EMBL/GenBank/DDBJ whole genome shotgun (WGS) entry which is preliminary data.</text>
</comment>
<gene>
    <name evidence="3" type="ORF">Tci_597387</name>
</gene>
<evidence type="ECO:0000313" key="3">
    <source>
        <dbReference type="EMBL" id="GFA25415.1"/>
    </source>
</evidence>
<feature type="region of interest" description="Disordered" evidence="2">
    <location>
        <begin position="149"/>
        <end position="214"/>
    </location>
</feature>
<feature type="compositionally biased region" description="Basic and acidic residues" evidence="2">
    <location>
        <begin position="362"/>
        <end position="380"/>
    </location>
</feature>
<name>A0A699JBA0_TANCI</name>
<evidence type="ECO:0000256" key="1">
    <source>
        <dbReference type="SAM" id="Coils"/>
    </source>
</evidence>
<evidence type="ECO:0000256" key="2">
    <source>
        <dbReference type="SAM" id="MobiDB-lite"/>
    </source>
</evidence>
<sequence>YALVVNPTIYVSCIKQFWALATINKVNDAVQLRALIDGKKVVVTEDVIRRDLWLDDADGVECFLNKEILAKLTRMGHEKPPHKLTFYKAFFSAQWKFSIHTLVQCVSAKRTAWNEFSCSMASVVIFLATGVQTPLFALMLVQPQPQAVEEEEVEIPTAPAPPSPTTVEEDEVNIPTAPAPPSPTNDPLPPPQDLTPTPHATPPASPLQEQPTTNFESSMSLLTTLMETYASLSQKVARLEQDKHTQALEILKLKKRVKKLEKKKKSKRMHPNRGKIKAIDADEDIALVDVETQEEVFTKDANLQGRITQEEVTTANKGVNVVEPTIFDDEEVTMTMAQTLIKIKVEKSKLLDEQMAQKLHDKEVLKATARDKQENNDMERAQVLQK</sequence>
<feature type="coiled-coil region" evidence="1">
    <location>
        <begin position="222"/>
        <end position="270"/>
    </location>
</feature>
<feature type="non-terminal residue" evidence="3">
    <location>
        <position position="1"/>
    </location>
</feature>
<feature type="region of interest" description="Disordered" evidence="2">
    <location>
        <begin position="362"/>
        <end position="386"/>
    </location>
</feature>